<dbReference type="GO" id="GO:0031564">
    <property type="term" value="P:transcription antitermination"/>
    <property type="evidence" value="ECO:0007669"/>
    <property type="project" value="TreeGrafter"/>
</dbReference>
<dbReference type="InterPro" id="IPR036575">
    <property type="entry name" value="TFIIS_cen_dom_sf"/>
</dbReference>
<evidence type="ECO:0000256" key="1">
    <source>
        <dbReference type="ARBA" id="ARBA00004123"/>
    </source>
</evidence>
<dbReference type="PIRSF" id="PIRSF006704">
    <property type="entry name" value="TF_IIS"/>
    <property type="match status" value="1"/>
</dbReference>
<dbReference type="SUPFAM" id="SSF46942">
    <property type="entry name" value="Elongation factor TFIIS domain 2"/>
    <property type="match status" value="1"/>
</dbReference>
<dbReference type="EMBL" id="MCGR01000004">
    <property type="protein sequence ID" value="ORY90236.1"/>
    <property type="molecule type" value="Genomic_DNA"/>
</dbReference>
<keyword evidence="3 6" id="KW-0863">Zinc-finger</keyword>
<keyword evidence="8" id="KW-0804">Transcription</keyword>
<evidence type="ECO:0000313" key="14">
    <source>
        <dbReference type="Proteomes" id="UP000193467"/>
    </source>
</evidence>
<keyword evidence="5 7" id="KW-0539">Nucleus</keyword>
<dbReference type="GO" id="GO:0001139">
    <property type="term" value="F:RNA polymerase II complex recruiting activity"/>
    <property type="evidence" value="ECO:0007669"/>
    <property type="project" value="TreeGrafter"/>
</dbReference>
<dbReference type="FunCoup" id="A0A1Y2G4R4">
    <property type="interactions" value="632"/>
</dbReference>
<evidence type="ECO:0000256" key="4">
    <source>
        <dbReference type="ARBA" id="ARBA00022833"/>
    </source>
</evidence>
<dbReference type="Pfam" id="PF08711">
    <property type="entry name" value="Med26"/>
    <property type="match status" value="1"/>
</dbReference>
<dbReference type="PROSITE" id="PS51133">
    <property type="entry name" value="ZF_TFIIS_2"/>
    <property type="match status" value="1"/>
</dbReference>
<dbReference type="SMART" id="SM00510">
    <property type="entry name" value="TFS2M"/>
    <property type="match status" value="1"/>
</dbReference>
<comment type="similarity">
    <text evidence="8">Belongs to the TFS-II family.</text>
</comment>
<dbReference type="NCBIfam" id="TIGR01385">
    <property type="entry name" value="TFSII"/>
    <property type="match status" value="1"/>
</dbReference>
<dbReference type="InterPro" id="IPR006289">
    <property type="entry name" value="TFSII"/>
</dbReference>
<evidence type="ECO:0000259" key="12">
    <source>
        <dbReference type="PROSITE" id="PS51321"/>
    </source>
</evidence>
<dbReference type="InterPro" id="IPR017923">
    <property type="entry name" value="TFIIS_N"/>
</dbReference>
<dbReference type="STRING" id="106004.A0A1Y2G4R4"/>
<keyword evidence="8" id="KW-0805">Transcription regulation</keyword>
<dbReference type="GO" id="GO:0006368">
    <property type="term" value="P:transcription elongation by RNA polymerase II"/>
    <property type="evidence" value="ECO:0007669"/>
    <property type="project" value="InterPro"/>
</dbReference>
<dbReference type="Pfam" id="PF07500">
    <property type="entry name" value="TFIIS_M"/>
    <property type="match status" value="1"/>
</dbReference>
<dbReference type="InterPro" id="IPR035100">
    <property type="entry name" value="TF_IIS-typ"/>
</dbReference>
<evidence type="ECO:0000256" key="6">
    <source>
        <dbReference type="PROSITE-ProRule" id="PRU00472"/>
    </source>
</evidence>
<dbReference type="Gene3D" id="1.10.472.30">
    <property type="entry name" value="Transcription elongation factor S-II, central domain"/>
    <property type="match status" value="1"/>
</dbReference>
<keyword evidence="8" id="KW-0238">DNA-binding</keyword>
<feature type="domain" description="TFIIS N-terminal" evidence="11">
    <location>
        <begin position="7"/>
        <end position="84"/>
    </location>
</feature>
<keyword evidence="2 8" id="KW-0479">Metal-binding</keyword>
<name>A0A1Y2G4R4_9BASI</name>
<accession>A0A1Y2G4R4</accession>
<evidence type="ECO:0000256" key="8">
    <source>
        <dbReference type="RuleBase" id="RU368078"/>
    </source>
</evidence>
<gene>
    <name evidence="13" type="ORF">BCR35DRAFT_328869</name>
</gene>
<evidence type="ECO:0000256" key="2">
    <source>
        <dbReference type="ARBA" id="ARBA00022723"/>
    </source>
</evidence>
<evidence type="ECO:0000259" key="10">
    <source>
        <dbReference type="PROSITE" id="PS51133"/>
    </source>
</evidence>
<feature type="region of interest" description="Disordered" evidence="9">
    <location>
        <begin position="81"/>
        <end position="174"/>
    </location>
</feature>
<comment type="caution">
    <text evidence="13">The sequence shown here is derived from an EMBL/GenBank/DDBJ whole genome shotgun (WGS) entry which is preliminary data.</text>
</comment>
<dbReference type="SMART" id="SM00509">
    <property type="entry name" value="TFS2N"/>
    <property type="match status" value="1"/>
</dbReference>
<evidence type="ECO:0000256" key="7">
    <source>
        <dbReference type="PROSITE-ProRule" id="PRU00649"/>
    </source>
</evidence>
<feature type="domain" description="TFIIS-type" evidence="10">
    <location>
        <begin position="298"/>
        <end position="340"/>
    </location>
</feature>
<dbReference type="GO" id="GO:0031440">
    <property type="term" value="P:regulation of mRNA 3'-end processing"/>
    <property type="evidence" value="ECO:0007669"/>
    <property type="project" value="TreeGrafter"/>
</dbReference>
<dbReference type="Pfam" id="PF01096">
    <property type="entry name" value="Zn_ribbon_TFIIS"/>
    <property type="match status" value="1"/>
</dbReference>
<dbReference type="FunFam" id="1.10.472.30:FF:000003">
    <property type="entry name" value="Transcription elongation factor S-II"/>
    <property type="match status" value="1"/>
</dbReference>
<evidence type="ECO:0000256" key="3">
    <source>
        <dbReference type="ARBA" id="ARBA00022771"/>
    </source>
</evidence>
<dbReference type="CDD" id="cd00183">
    <property type="entry name" value="TFIIS_I"/>
    <property type="match status" value="1"/>
</dbReference>
<evidence type="ECO:0000256" key="9">
    <source>
        <dbReference type="SAM" id="MobiDB-lite"/>
    </source>
</evidence>
<protein>
    <recommendedName>
        <fullName evidence="8">Transcription elongation factor</fullName>
    </recommendedName>
</protein>
<dbReference type="PROSITE" id="PS51319">
    <property type="entry name" value="TFIIS_N"/>
    <property type="match status" value="1"/>
</dbReference>
<dbReference type="PANTHER" id="PTHR11477">
    <property type="entry name" value="TRANSCRIPTION FACTOR S-II ZINC FINGER DOMAIN-CONTAINING PROTEIN"/>
    <property type="match status" value="1"/>
</dbReference>
<keyword evidence="4 8" id="KW-0862">Zinc</keyword>
<sequence length="365" mass="39713">MSATPVAFVQGLKKQLNAASTANKPEELVAILHQLKKDVIATEDLIRETKIGVTVNKLRQNPSKEVADLAKEIVRKWKTDVGPAAAKPSKKESQNSSAVASPSPAPGSPPNKEAAKASAAKPKPSVPSSSSKPAPAPAPAASTSAPTPKRRESLNGAPRTHKTDGLQFGQGEGCTGDKTREKCAEMIYDALASDSDAPTDLILSRARALEKHVYTTNPPPEGTNTYRQKMRSLYLNLKAVNNPSLREDVVSGEISVVRLYGMSPAEMASEEQQAVNRKLVEENLFKAQGAAPQQAETDAFQCGKCKQRRTIYYQMQTRSADEPMTTFVTCINCELPYRFSMKRPTPFWRALGSAIGTRNNRWKFS</sequence>
<dbReference type="InterPro" id="IPR001222">
    <property type="entry name" value="Znf_TFIIS"/>
</dbReference>
<dbReference type="GO" id="GO:0005634">
    <property type="term" value="C:nucleus"/>
    <property type="evidence" value="ECO:0007669"/>
    <property type="project" value="UniProtKB-SubCell"/>
</dbReference>
<evidence type="ECO:0000256" key="5">
    <source>
        <dbReference type="ARBA" id="ARBA00023242"/>
    </source>
</evidence>
<dbReference type="SUPFAM" id="SSF57783">
    <property type="entry name" value="Zinc beta-ribbon"/>
    <property type="match status" value="1"/>
</dbReference>
<evidence type="ECO:0000313" key="13">
    <source>
        <dbReference type="EMBL" id="ORY90236.1"/>
    </source>
</evidence>
<dbReference type="Gene3D" id="1.20.930.10">
    <property type="entry name" value="Conserved domain common to transcription factors TFIIS, elongin A, CRSP70"/>
    <property type="match status" value="1"/>
</dbReference>
<reference evidence="13 14" key="1">
    <citation type="submission" date="2016-07" db="EMBL/GenBank/DDBJ databases">
        <title>Pervasive Adenine N6-methylation of Active Genes in Fungi.</title>
        <authorList>
            <consortium name="DOE Joint Genome Institute"/>
            <person name="Mondo S.J."/>
            <person name="Dannebaum R.O."/>
            <person name="Kuo R.C."/>
            <person name="Labutti K."/>
            <person name="Haridas S."/>
            <person name="Kuo A."/>
            <person name="Salamov A."/>
            <person name="Ahrendt S.R."/>
            <person name="Lipzen A."/>
            <person name="Sullivan W."/>
            <person name="Andreopoulos W.B."/>
            <person name="Clum A."/>
            <person name="Lindquist E."/>
            <person name="Daum C."/>
            <person name="Ramamoorthy G.K."/>
            <person name="Gryganskyi A."/>
            <person name="Culley D."/>
            <person name="Magnuson J.K."/>
            <person name="James T.Y."/>
            <person name="O'Malley M.A."/>
            <person name="Stajich J.E."/>
            <person name="Spatafora J.W."/>
            <person name="Visel A."/>
            <person name="Grigoriev I.V."/>
        </authorList>
    </citation>
    <scope>NUCLEOTIDE SEQUENCE [LARGE SCALE GENOMIC DNA]</scope>
    <source>
        <strain evidence="13 14">62-1032</strain>
    </source>
</reference>
<dbReference type="PROSITE" id="PS51321">
    <property type="entry name" value="TFIIS_CENTRAL"/>
    <property type="match status" value="1"/>
</dbReference>
<dbReference type="OrthoDB" id="44867at2759"/>
<dbReference type="SMART" id="SM00440">
    <property type="entry name" value="ZnF_C2C2"/>
    <property type="match status" value="1"/>
</dbReference>
<dbReference type="InParanoid" id="A0A1Y2G4R4"/>
<dbReference type="InterPro" id="IPR035441">
    <property type="entry name" value="TFIIS/LEDGF_dom_sf"/>
</dbReference>
<comment type="function">
    <text evidence="8">Necessary for efficient RNA polymerase II transcription elongation past template-encoded arresting sites.</text>
</comment>
<dbReference type="Proteomes" id="UP000193467">
    <property type="component" value="Unassembled WGS sequence"/>
</dbReference>
<dbReference type="InterPro" id="IPR003617">
    <property type="entry name" value="TFIIS/CRSP70_N_sub"/>
</dbReference>
<keyword evidence="14" id="KW-1185">Reference proteome</keyword>
<feature type="compositionally biased region" description="Low complexity" evidence="9">
    <location>
        <begin position="110"/>
        <end position="147"/>
    </location>
</feature>
<dbReference type="AlphaFoldDB" id="A0A1Y2G4R4"/>
<dbReference type="Gene3D" id="2.20.25.10">
    <property type="match status" value="1"/>
</dbReference>
<dbReference type="GO" id="GO:0006362">
    <property type="term" value="P:transcription elongation by RNA polymerase I"/>
    <property type="evidence" value="ECO:0007669"/>
    <property type="project" value="TreeGrafter"/>
</dbReference>
<dbReference type="CDD" id="cd13749">
    <property type="entry name" value="Zn-ribbon_TFIIS"/>
    <property type="match status" value="1"/>
</dbReference>
<evidence type="ECO:0000259" key="11">
    <source>
        <dbReference type="PROSITE" id="PS51319"/>
    </source>
</evidence>
<organism evidence="13 14">
    <name type="scientific">Leucosporidium creatinivorum</name>
    <dbReference type="NCBI Taxonomy" id="106004"/>
    <lineage>
        <taxon>Eukaryota</taxon>
        <taxon>Fungi</taxon>
        <taxon>Dikarya</taxon>
        <taxon>Basidiomycota</taxon>
        <taxon>Pucciniomycotina</taxon>
        <taxon>Microbotryomycetes</taxon>
        <taxon>Leucosporidiales</taxon>
        <taxon>Leucosporidium</taxon>
    </lineage>
</organism>
<dbReference type="SUPFAM" id="SSF47676">
    <property type="entry name" value="Conserved domain common to transcription factors TFIIS, elongin A, CRSP70"/>
    <property type="match status" value="1"/>
</dbReference>
<comment type="subcellular location">
    <subcellularLocation>
        <location evidence="1 7 8">Nucleus</location>
    </subcellularLocation>
</comment>
<feature type="domain" description="TFIIS central" evidence="12">
    <location>
        <begin position="179"/>
        <end position="295"/>
    </location>
</feature>
<dbReference type="PANTHER" id="PTHR11477:SF0">
    <property type="entry name" value="IP08861P-RELATED"/>
    <property type="match status" value="1"/>
</dbReference>
<dbReference type="GO" id="GO:0000977">
    <property type="term" value="F:RNA polymerase II transcription regulatory region sequence-specific DNA binding"/>
    <property type="evidence" value="ECO:0007669"/>
    <property type="project" value="TreeGrafter"/>
</dbReference>
<dbReference type="GO" id="GO:0008270">
    <property type="term" value="F:zinc ion binding"/>
    <property type="evidence" value="ECO:0007669"/>
    <property type="project" value="UniProtKB-UniRule"/>
</dbReference>
<proteinExistence type="inferred from homology"/>
<dbReference type="InterPro" id="IPR003618">
    <property type="entry name" value="TFIIS_cen_dom"/>
</dbReference>